<organism evidence="11 12">
    <name type="scientific">Eiseniibacteriota bacterium</name>
    <dbReference type="NCBI Taxonomy" id="2212470"/>
    <lineage>
        <taxon>Bacteria</taxon>
        <taxon>Candidatus Eiseniibacteriota</taxon>
    </lineage>
</organism>
<reference evidence="11" key="1">
    <citation type="submission" date="2020-07" db="EMBL/GenBank/DDBJ databases">
        <title>Huge and variable diversity of episymbiotic CPR bacteria and DPANN archaea in groundwater ecosystems.</title>
        <authorList>
            <person name="He C.Y."/>
            <person name="Keren R."/>
            <person name="Whittaker M."/>
            <person name="Farag I.F."/>
            <person name="Doudna J."/>
            <person name="Cate J.H.D."/>
            <person name="Banfield J.F."/>
        </authorList>
    </citation>
    <scope>NUCLEOTIDE SEQUENCE</scope>
    <source>
        <strain evidence="11">NC_groundwater_928_Pr1_S-0.2um_72_17</strain>
    </source>
</reference>
<keyword evidence="4 9" id="KW-0028">Amino-acid biosynthesis</keyword>
<comment type="similarity">
    <text evidence="9 10">Belongs to the TrpA family.</text>
</comment>
<evidence type="ECO:0000313" key="11">
    <source>
        <dbReference type="EMBL" id="MBI3540185.1"/>
    </source>
</evidence>
<name>A0A9D6QKD5_UNCEI</name>
<evidence type="ECO:0000256" key="7">
    <source>
        <dbReference type="ARBA" id="ARBA00023239"/>
    </source>
</evidence>
<dbReference type="InterPro" id="IPR011060">
    <property type="entry name" value="RibuloseP-bd_barrel"/>
</dbReference>
<dbReference type="GO" id="GO:0004834">
    <property type="term" value="F:tryptophan synthase activity"/>
    <property type="evidence" value="ECO:0007669"/>
    <property type="project" value="UniProtKB-UniRule"/>
</dbReference>
<dbReference type="FunFam" id="3.20.20.70:FF:000037">
    <property type="entry name" value="Tryptophan synthase alpha chain"/>
    <property type="match status" value="1"/>
</dbReference>
<evidence type="ECO:0000256" key="10">
    <source>
        <dbReference type="RuleBase" id="RU003662"/>
    </source>
</evidence>
<keyword evidence="7 9" id="KW-0456">Lyase</keyword>
<dbReference type="InterPro" id="IPR002028">
    <property type="entry name" value="Trp_synthase_suA"/>
</dbReference>
<comment type="function">
    <text evidence="1 9">The alpha subunit is responsible for the aldol cleavage of indoleglycerol phosphate to indole and glyceraldehyde 3-phosphate.</text>
</comment>
<evidence type="ECO:0000256" key="9">
    <source>
        <dbReference type="HAMAP-Rule" id="MF_00131"/>
    </source>
</evidence>
<dbReference type="GO" id="GO:0005829">
    <property type="term" value="C:cytosol"/>
    <property type="evidence" value="ECO:0007669"/>
    <property type="project" value="TreeGrafter"/>
</dbReference>
<comment type="catalytic activity">
    <reaction evidence="8 9">
        <text>(1S,2R)-1-C-(indol-3-yl)glycerol 3-phosphate + L-serine = D-glyceraldehyde 3-phosphate + L-tryptophan + H2O</text>
        <dbReference type="Rhea" id="RHEA:10532"/>
        <dbReference type="ChEBI" id="CHEBI:15377"/>
        <dbReference type="ChEBI" id="CHEBI:33384"/>
        <dbReference type="ChEBI" id="CHEBI:57912"/>
        <dbReference type="ChEBI" id="CHEBI:58866"/>
        <dbReference type="ChEBI" id="CHEBI:59776"/>
        <dbReference type="EC" id="4.2.1.20"/>
    </reaction>
</comment>
<dbReference type="Proteomes" id="UP000807850">
    <property type="component" value="Unassembled WGS sequence"/>
</dbReference>
<dbReference type="InterPro" id="IPR018204">
    <property type="entry name" value="Trp_synthase_alpha_AS"/>
</dbReference>
<dbReference type="PANTHER" id="PTHR43406">
    <property type="entry name" value="TRYPTOPHAN SYNTHASE, ALPHA CHAIN"/>
    <property type="match status" value="1"/>
</dbReference>
<dbReference type="SUPFAM" id="SSF51366">
    <property type="entry name" value="Ribulose-phoshate binding barrel"/>
    <property type="match status" value="1"/>
</dbReference>
<dbReference type="Pfam" id="PF00290">
    <property type="entry name" value="Trp_syntA"/>
    <property type="match status" value="1"/>
</dbReference>
<evidence type="ECO:0000256" key="8">
    <source>
        <dbReference type="ARBA" id="ARBA00049047"/>
    </source>
</evidence>
<evidence type="ECO:0000313" key="12">
    <source>
        <dbReference type="Proteomes" id="UP000807850"/>
    </source>
</evidence>
<dbReference type="EMBL" id="JACQAY010000260">
    <property type="protein sequence ID" value="MBI3540185.1"/>
    <property type="molecule type" value="Genomic_DNA"/>
</dbReference>
<proteinExistence type="inferred from homology"/>
<evidence type="ECO:0000256" key="2">
    <source>
        <dbReference type="ARBA" id="ARBA00004733"/>
    </source>
</evidence>
<dbReference type="Gene3D" id="3.20.20.70">
    <property type="entry name" value="Aldolase class I"/>
    <property type="match status" value="1"/>
</dbReference>
<dbReference type="PROSITE" id="PS00167">
    <property type="entry name" value="TRP_SYNTHASE_ALPHA"/>
    <property type="match status" value="1"/>
</dbReference>
<gene>
    <name evidence="9" type="primary">trpA</name>
    <name evidence="11" type="ORF">HY076_07930</name>
</gene>
<evidence type="ECO:0000256" key="6">
    <source>
        <dbReference type="ARBA" id="ARBA00023141"/>
    </source>
</evidence>
<dbReference type="CDD" id="cd04724">
    <property type="entry name" value="Tryptophan_synthase_alpha"/>
    <property type="match status" value="1"/>
</dbReference>
<protein>
    <recommendedName>
        <fullName evidence="9">Tryptophan synthase alpha chain</fullName>
        <ecNumber evidence="9">4.2.1.20</ecNumber>
    </recommendedName>
</protein>
<comment type="caution">
    <text evidence="11">The sequence shown here is derived from an EMBL/GenBank/DDBJ whole genome shotgun (WGS) entry which is preliminary data.</text>
</comment>
<evidence type="ECO:0000256" key="4">
    <source>
        <dbReference type="ARBA" id="ARBA00022605"/>
    </source>
</evidence>
<keyword evidence="5 9" id="KW-0822">Tryptophan biosynthesis</keyword>
<evidence type="ECO:0000256" key="3">
    <source>
        <dbReference type="ARBA" id="ARBA00011270"/>
    </source>
</evidence>
<dbReference type="HAMAP" id="MF_00131">
    <property type="entry name" value="Trp_synth_alpha"/>
    <property type="match status" value="1"/>
</dbReference>
<feature type="active site" description="Proton acceptor" evidence="9">
    <location>
        <position position="54"/>
    </location>
</feature>
<dbReference type="InterPro" id="IPR013785">
    <property type="entry name" value="Aldolase_TIM"/>
</dbReference>
<dbReference type="AlphaFoldDB" id="A0A9D6QKD5"/>
<keyword evidence="6 9" id="KW-0057">Aromatic amino acid biosynthesis</keyword>
<feature type="active site" description="Proton acceptor" evidence="9">
    <location>
        <position position="65"/>
    </location>
</feature>
<comment type="pathway">
    <text evidence="2 9">Amino-acid biosynthesis; L-tryptophan biosynthesis; L-tryptophan from chorismate: step 5/5.</text>
</comment>
<evidence type="ECO:0000256" key="1">
    <source>
        <dbReference type="ARBA" id="ARBA00003365"/>
    </source>
</evidence>
<sequence length="268" mass="27392">MTSSGRIASAFAAARRSAAGATGLIPYITAGHPTLDDSLAMLRAFARLGVRAVEIGIPFSDPIADGPEIQRASEAALAAGVGAREALALVARLRRESELPTIVMTYANPALAGGIAAFAREARTSGVDAVLLSDLPPDESPEGWAALDAEGLDTVMLVAPTTAPDRLPRIVARARGFVYCLARTGVTGAGAGESGDVTERIAAVRRLTPLPVAIGFGISNAEQARRMKGAADAIVVGAAFMRAVSEDPGQGAVARVERLAASLLEALA</sequence>
<evidence type="ECO:0000256" key="5">
    <source>
        <dbReference type="ARBA" id="ARBA00022822"/>
    </source>
</evidence>
<dbReference type="PANTHER" id="PTHR43406:SF1">
    <property type="entry name" value="TRYPTOPHAN SYNTHASE ALPHA CHAIN, CHLOROPLASTIC"/>
    <property type="match status" value="1"/>
</dbReference>
<dbReference type="EC" id="4.2.1.20" evidence="9"/>
<comment type="subunit">
    <text evidence="3 9">Tetramer of two alpha and two beta chains.</text>
</comment>
<dbReference type="NCBIfam" id="TIGR00262">
    <property type="entry name" value="trpA"/>
    <property type="match status" value="1"/>
</dbReference>
<accession>A0A9D6QKD5</accession>